<dbReference type="UniPathway" id="UPA00031">
    <property type="reaction ID" value="UER00013"/>
</dbReference>
<keyword evidence="5 8" id="KW-0378">Hydrolase</keyword>
<dbReference type="STRING" id="1266660.A0A1G4K5E5"/>
<dbReference type="Gene3D" id="3.20.20.140">
    <property type="entry name" value="Metal-dependent hydrolases"/>
    <property type="match status" value="1"/>
</dbReference>
<keyword evidence="4 8" id="KW-0028">Amino-acid biosynthesis</keyword>
<dbReference type="GO" id="GO:0005737">
    <property type="term" value="C:cytoplasm"/>
    <property type="evidence" value="ECO:0007669"/>
    <property type="project" value="TreeGrafter"/>
</dbReference>
<keyword evidence="11" id="KW-1185">Reference proteome</keyword>
<dbReference type="GO" id="GO:0000105">
    <property type="term" value="P:L-histidine biosynthetic process"/>
    <property type="evidence" value="ECO:0007669"/>
    <property type="project" value="UniProtKB-UniRule"/>
</dbReference>
<dbReference type="OrthoDB" id="5957391at2759"/>
<evidence type="ECO:0000256" key="3">
    <source>
        <dbReference type="ARBA" id="ARBA00013085"/>
    </source>
</evidence>
<evidence type="ECO:0000256" key="8">
    <source>
        <dbReference type="RuleBase" id="RU366003"/>
    </source>
</evidence>
<evidence type="ECO:0000256" key="5">
    <source>
        <dbReference type="ARBA" id="ARBA00022801"/>
    </source>
</evidence>
<dbReference type="NCBIfam" id="TIGR01856">
    <property type="entry name" value="hisJ_fam"/>
    <property type="match status" value="1"/>
</dbReference>
<organism evidence="10 11">
    <name type="scientific">Lachancea dasiensis</name>
    <dbReference type="NCBI Taxonomy" id="1072105"/>
    <lineage>
        <taxon>Eukaryota</taxon>
        <taxon>Fungi</taxon>
        <taxon>Dikarya</taxon>
        <taxon>Ascomycota</taxon>
        <taxon>Saccharomycotina</taxon>
        <taxon>Saccharomycetes</taxon>
        <taxon>Saccharomycetales</taxon>
        <taxon>Saccharomycetaceae</taxon>
        <taxon>Lachancea</taxon>
    </lineage>
</organism>
<evidence type="ECO:0000256" key="7">
    <source>
        <dbReference type="ARBA" id="ARBA00049158"/>
    </source>
</evidence>
<dbReference type="InterPro" id="IPR010140">
    <property type="entry name" value="Histidinol_P_phosphatase_HisJ"/>
</dbReference>
<proteinExistence type="inferred from homology"/>
<accession>A0A1G4K5E5</accession>
<name>A0A1G4K5E5_9SACH</name>
<evidence type="ECO:0000256" key="6">
    <source>
        <dbReference type="ARBA" id="ARBA00023102"/>
    </source>
</evidence>
<evidence type="ECO:0000256" key="2">
    <source>
        <dbReference type="ARBA" id="ARBA00009152"/>
    </source>
</evidence>
<dbReference type="Pfam" id="PF02811">
    <property type="entry name" value="PHP"/>
    <property type="match status" value="1"/>
</dbReference>
<dbReference type="FunFam" id="3.20.20.140:FF:000088">
    <property type="entry name" value="Histidinol-phosphatase"/>
    <property type="match status" value="1"/>
</dbReference>
<evidence type="ECO:0000256" key="1">
    <source>
        <dbReference type="ARBA" id="ARBA00004970"/>
    </source>
</evidence>
<comment type="catalytic activity">
    <reaction evidence="7 8">
        <text>L-histidinol phosphate + H2O = L-histidinol + phosphate</text>
        <dbReference type="Rhea" id="RHEA:14465"/>
        <dbReference type="ChEBI" id="CHEBI:15377"/>
        <dbReference type="ChEBI" id="CHEBI:43474"/>
        <dbReference type="ChEBI" id="CHEBI:57699"/>
        <dbReference type="ChEBI" id="CHEBI:57980"/>
        <dbReference type="EC" id="3.1.3.15"/>
    </reaction>
</comment>
<dbReference type="PANTHER" id="PTHR21039:SF0">
    <property type="entry name" value="HISTIDINOL-PHOSPHATASE"/>
    <property type="match status" value="1"/>
</dbReference>
<dbReference type="Proteomes" id="UP000190274">
    <property type="component" value="Chromosome H"/>
</dbReference>
<dbReference type="EMBL" id="LT598461">
    <property type="protein sequence ID" value="SCU99005.1"/>
    <property type="molecule type" value="Genomic_DNA"/>
</dbReference>
<evidence type="ECO:0000256" key="4">
    <source>
        <dbReference type="ARBA" id="ARBA00022605"/>
    </source>
</evidence>
<keyword evidence="6 8" id="KW-0368">Histidine biosynthesis</keyword>
<dbReference type="InterPro" id="IPR004013">
    <property type="entry name" value="PHP_dom"/>
</dbReference>
<gene>
    <name evidence="10" type="ORF">LADA_0H16732G</name>
</gene>
<dbReference type="AlphaFoldDB" id="A0A1G4K5E5"/>
<comment type="pathway">
    <text evidence="1 8">Amino-acid biosynthesis; L-histidine biosynthesis; L-histidine from 5-phospho-alpha-D-ribose 1-diphosphate: step 8/9.</text>
</comment>
<feature type="domain" description="PHP" evidence="9">
    <location>
        <begin position="4"/>
        <end position="240"/>
    </location>
</feature>
<reference evidence="10 11" key="1">
    <citation type="submission" date="2016-03" db="EMBL/GenBank/DDBJ databases">
        <authorList>
            <person name="Devillers H."/>
        </authorList>
    </citation>
    <scope>NUCLEOTIDE SEQUENCE [LARGE SCALE GENOMIC DNA]</scope>
    <source>
        <strain evidence="10">CBS 10888</strain>
    </source>
</reference>
<comment type="similarity">
    <text evidence="2 8">Belongs to the PHP hydrolase family. HisK subfamily.</text>
</comment>
<sequence length="329" mass="37312">MYSHHSHSLDYVAHGVDHLESVVARANHMHFELFCLTEHMPRISAQLLYPEEATGNAESDLETLRNSFEKFLVHAAQIKKRNLSTKIIIGMEVEGCDLSHIAYAKDLMEENKRVIQFCIGSIHHVNGIPIDFDRSGWDRALKSAGNNLRSLLRDYFEQQYELIRELKPLVLGHFDLFRLFCTDDLYIDAETGEKVEKLSSTSVRASEASFPALWDDIKGLALRNLEAVASYGGLIEINTSGLRKNLRDPYPHRDFATLAQSVAGTRFVLSDDAHGVAHVGVCYDKALAYMSNILNLERLHYLTDVAGVLEVQSKSLEKIRQSSFWEQYL</sequence>
<dbReference type="InterPro" id="IPR016195">
    <property type="entry name" value="Pol/histidinol_Pase-like"/>
</dbReference>
<evidence type="ECO:0000313" key="11">
    <source>
        <dbReference type="Proteomes" id="UP000190274"/>
    </source>
</evidence>
<dbReference type="EC" id="3.1.3.15" evidence="3 8"/>
<evidence type="ECO:0000259" key="9">
    <source>
        <dbReference type="Pfam" id="PF02811"/>
    </source>
</evidence>
<dbReference type="SUPFAM" id="SSF89550">
    <property type="entry name" value="PHP domain-like"/>
    <property type="match status" value="1"/>
</dbReference>
<evidence type="ECO:0000313" key="10">
    <source>
        <dbReference type="EMBL" id="SCU99005.1"/>
    </source>
</evidence>
<protein>
    <recommendedName>
        <fullName evidence="3 8">Histidinol-phosphatase</fullName>
        <shortName evidence="8">HolPase</shortName>
        <ecNumber evidence="3 8">3.1.3.15</ecNumber>
    </recommendedName>
</protein>
<dbReference type="GO" id="GO:0004401">
    <property type="term" value="F:histidinol-phosphatase activity"/>
    <property type="evidence" value="ECO:0007669"/>
    <property type="project" value="UniProtKB-UniRule"/>
</dbReference>
<dbReference type="PANTHER" id="PTHR21039">
    <property type="entry name" value="HISTIDINOL PHOSPHATASE-RELATED"/>
    <property type="match status" value="1"/>
</dbReference>